<dbReference type="EMBL" id="JAHJDP010000117">
    <property type="protein sequence ID" value="MBU2693228.1"/>
    <property type="molecule type" value="Genomic_DNA"/>
</dbReference>
<dbReference type="Pfam" id="PF08668">
    <property type="entry name" value="HDOD"/>
    <property type="match status" value="1"/>
</dbReference>
<proteinExistence type="predicted"/>
<sequence length="283" mass="31352">MMIHIDTLIETANRLEPLPSSLTRLATLVADDDSDIREIVDVVSFDQALTLRLLKVANSAFSASIMEITNVRAAVLRLGKGMVLSIAMGTAVKGSLSRALPQYGLSQGDLWLHSVTAALAAETMGKFCKATISPAAFTAALLHDIGKLVVAGFLTPDIQSYLDRAMREGCLTRMQAERELLEVHHGELGGLIAQNWELPESIVKGISYHHTPEEDYNEETKPTCYSVHLANWIAKYIDLEEPPEDFWPAEVHVSREFLGMTEESLKSVCELVAQKRKDMPERY</sequence>
<dbReference type="InterPro" id="IPR013976">
    <property type="entry name" value="HDOD"/>
</dbReference>
<dbReference type="PANTHER" id="PTHR33525:SF6">
    <property type="entry name" value="HDOD DOMAIN-CONTAINING PROTEIN"/>
    <property type="match status" value="1"/>
</dbReference>
<evidence type="ECO:0000313" key="3">
    <source>
        <dbReference type="Proteomes" id="UP000777784"/>
    </source>
</evidence>
<evidence type="ECO:0000313" key="2">
    <source>
        <dbReference type="EMBL" id="MBU2693228.1"/>
    </source>
</evidence>
<evidence type="ECO:0000259" key="1">
    <source>
        <dbReference type="PROSITE" id="PS51833"/>
    </source>
</evidence>
<protein>
    <submittedName>
        <fullName evidence="2">HDOD domain-containing protein</fullName>
    </submittedName>
</protein>
<dbReference type="Gene3D" id="1.10.3210.10">
    <property type="entry name" value="Hypothetical protein af1432"/>
    <property type="match status" value="1"/>
</dbReference>
<comment type="caution">
    <text evidence="2">The sequence shown here is derived from an EMBL/GenBank/DDBJ whole genome shotgun (WGS) entry which is preliminary data.</text>
</comment>
<dbReference type="InterPro" id="IPR052340">
    <property type="entry name" value="RNase_Y/CdgJ"/>
</dbReference>
<dbReference type="SUPFAM" id="SSF109604">
    <property type="entry name" value="HD-domain/PDEase-like"/>
    <property type="match status" value="1"/>
</dbReference>
<accession>A0A948RY87</accession>
<dbReference type="AlphaFoldDB" id="A0A948RY87"/>
<gene>
    <name evidence="2" type="ORF">KJ970_20110</name>
</gene>
<dbReference type="PANTHER" id="PTHR33525">
    <property type="match status" value="1"/>
</dbReference>
<dbReference type="PROSITE" id="PS51833">
    <property type="entry name" value="HDOD"/>
    <property type="match status" value="1"/>
</dbReference>
<organism evidence="2 3">
    <name type="scientific">Eiseniibacteriota bacterium</name>
    <dbReference type="NCBI Taxonomy" id="2212470"/>
    <lineage>
        <taxon>Bacteria</taxon>
        <taxon>Candidatus Eiseniibacteriota</taxon>
    </lineage>
</organism>
<dbReference type="Proteomes" id="UP000777784">
    <property type="component" value="Unassembled WGS sequence"/>
</dbReference>
<reference evidence="2" key="1">
    <citation type="submission" date="2021-05" db="EMBL/GenBank/DDBJ databases">
        <title>Energy efficiency and biological interactions define the core microbiome of deep oligotrophic groundwater.</title>
        <authorList>
            <person name="Mehrshad M."/>
            <person name="Lopez-Fernandez M."/>
            <person name="Bell E."/>
            <person name="Bernier-Latmani R."/>
            <person name="Bertilsson S."/>
            <person name="Dopson M."/>
        </authorList>
    </citation>
    <scope>NUCLEOTIDE SEQUENCE</scope>
    <source>
        <strain evidence="2">Modern_marine.mb.64</strain>
    </source>
</reference>
<name>A0A948RY87_UNCEI</name>
<feature type="domain" description="HDOD" evidence="1">
    <location>
        <begin position="15"/>
        <end position="212"/>
    </location>
</feature>